<dbReference type="InterPro" id="IPR029016">
    <property type="entry name" value="GAF-like_dom_sf"/>
</dbReference>
<dbReference type="SUPFAM" id="SSF55781">
    <property type="entry name" value="GAF domain-like"/>
    <property type="match status" value="1"/>
</dbReference>
<evidence type="ECO:0000259" key="2">
    <source>
        <dbReference type="PROSITE" id="PS50112"/>
    </source>
</evidence>
<dbReference type="PROSITE" id="PS50112">
    <property type="entry name" value="PAS"/>
    <property type="match status" value="1"/>
</dbReference>
<keyword evidence="1" id="KW-0378">Hydrolase</keyword>
<dbReference type="SMART" id="SM00065">
    <property type="entry name" value="GAF"/>
    <property type="match status" value="1"/>
</dbReference>
<dbReference type="InterPro" id="IPR036457">
    <property type="entry name" value="PPM-type-like_dom_sf"/>
</dbReference>
<gene>
    <name evidence="3" type="ORF">GCM10023082_51020</name>
</gene>
<dbReference type="InterPro" id="IPR003018">
    <property type="entry name" value="GAF"/>
</dbReference>
<feature type="domain" description="PAS" evidence="2">
    <location>
        <begin position="17"/>
        <end position="62"/>
    </location>
</feature>
<proteinExistence type="predicted"/>
<dbReference type="SUPFAM" id="SSF81606">
    <property type="entry name" value="PP2C-like"/>
    <property type="match status" value="1"/>
</dbReference>
<evidence type="ECO:0000256" key="1">
    <source>
        <dbReference type="ARBA" id="ARBA00022801"/>
    </source>
</evidence>
<dbReference type="Gene3D" id="3.60.40.10">
    <property type="entry name" value="PPM-type phosphatase domain"/>
    <property type="match status" value="1"/>
</dbReference>
<evidence type="ECO:0000313" key="3">
    <source>
        <dbReference type="EMBL" id="GAA3748625.1"/>
    </source>
</evidence>
<dbReference type="Proteomes" id="UP001499884">
    <property type="component" value="Unassembled WGS sequence"/>
</dbReference>
<dbReference type="CDD" id="cd00130">
    <property type="entry name" value="PAS"/>
    <property type="match status" value="2"/>
</dbReference>
<comment type="caution">
    <text evidence="3">The sequence shown here is derived from an EMBL/GenBank/DDBJ whole genome shotgun (WGS) entry which is preliminary data.</text>
</comment>
<dbReference type="EMBL" id="BAABEP010000047">
    <property type="protein sequence ID" value="GAA3748625.1"/>
    <property type="molecule type" value="Genomic_DNA"/>
</dbReference>
<name>A0ABP7FW07_9ACTN</name>
<dbReference type="InterPro" id="IPR013767">
    <property type="entry name" value="PAS_fold"/>
</dbReference>
<dbReference type="InterPro" id="IPR052016">
    <property type="entry name" value="Bact_Sigma-Reg"/>
</dbReference>
<dbReference type="Pfam" id="PF08448">
    <property type="entry name" value="PAS_4"/>
    <property type="match status" value="1"/>
</dbReference>
<protein>
    <submittedName>
        <fullName evidence="3">SpoIIE family protein phosphatase</fullName>
    </submittedName>
</protein>
<dbReference type="InterPro" id="IPR013656">
    <property type="entry name" value="PAS_4"/>
</dbReference>
<accession>A0ABP7FW07</accession>
<dbReference type="Gene3D" id="3.30.450.20">
    <property type="entry name" value="PAS domain"/>
    <property type="match status" value="2"/>
</dbReference>
<dbReference type="SMART" id="SM00091">
    <property type="entry name" value="PAS"/>
    <property type="match status" value="2"/>
</dbReference>
<evidence type="ECO:0000313" key="4">
    <source>
        <dbReference type="Proteomes" id="UP001499884"/>
    </source>
</evidence>
<dbReference type="Pfam" id="PF01590">
    <property type="entry name" value="GAF"/>
    <property type="match status" value="1"/>
</dbReference>
<sequence>MAARTPGDGTQVMAATTEDRTARAARLADAATAVVDDGGTVIAWTATARELLGHRAPDVVGRPLTALVAGAGEGGGGAAWTRAWRTRARAREPWSGRLDLRRKDGTVLRAAIEAVPLTGEGRTDWLVSARDPSGASAWPPARSPVSVALLARAPVGLSIWDTDLRCIWLNGTAERQDGFLRRERLGRLMTEVQPGAAGRAIAEAMRQVLRTGEPVIEREYTWRVPGESEDRVLSASYFRLDGADGRPLGVCNMATDIGKSLARQHLLTLGRVSGSIGTTLDVRRTAQELADAAVPLLADYVTVDLGDTVPLGEEPLKRLPASEASIPVFRRAGVASVHEGAPESVWRIGEAVFVPPSSPFTRVLTTGRTHFEPVLDTSLDTWFARDPRRARVAAATGMHSLIIVPLQARGTILGVAVFVRSENRNPFSRDDQLLIEELVGRAALSLDNARRYTREREAAVALQRNLLPHALYGGPGVELASRYLPADVHEGVGGDWFDVLPLPRARVGLMIGDVVGHGINAAALMGQLRTAMGTLADLDLPPAELLARLERRVLQMSDERDLAGGPGPVMSCTCAYAVYDPVSRRCELASAGHPPPALRAPGGEVTFADVPTGPPIGLGTAAYESATVELDEGSVVALYTDGLIETRTADIDAGLDRFAAALSCPAPTLQALCSHITDTLTPRRARGVLPGPDGRGSAEDDVALLLAGTRVMGPREAAGSEQR</sequence>
<dbReference type="InterPro" id="IPR035965">
    <property type="entry name" value="PAS-like_dom_sf"/>
</dbReference>
<dbReference type="PANTHER" id="PTHR43156:SF2">
    <property type="entry name" value="STAGE II SPORULATION PROTEIN E"/>
    <property type="match status" value="1"/>
</dbReference>
<keyword evidence="4" id="KW-1185">Reference proteome</keyword>
<reference evidence="4" key="1">
    <citation type="journal article" date="2019" name="Int. J. Syst. Evol. Microbiol.">
        <title>The Global Catalogue of Microorganisms (GCM) 10K type strain sequencing project: providing services to taxonomists for standard genome sequencing and annotation.</title>
        <authorList>
            <consortium name="The Broad Institute Genomics Platform"/>
            <consortium name="The Broad Institute Genome Sequencing Center for Infectious Disease"/>
            <person name="Wu L."/>
            <person name="Ma J."/>
        </authorList>
    </citation>
    <scope>NUCLEOTIDE SEQUENCE [LARGE SCALE GENOMIC DNA]</scope>
    <source>
        <strain evidence="4">JCM 30846</strain>
    </source>
</reference>
<dbReference type="InterPro" id="IPR001932">
    <property type="entry name" value="PPM-type_phosphatase-like_dom"/>
</dbReference>
<dbReference type="SUPFAM" id="SSF55785">
    <property type="entry name" value="PYP-like sensor domain (PAS domain)"/>
    <property type="match status" value="2"/>
</dbReference>
<dbReference type="InterPro" id="IPR000014">
    <property type="entry name" value="PAS"/>
</dbReference>
<dbReference type="Pfam" id="PF07228">
    <property type="entry name" value="SpoIIE"/>
    <property type="match status" value="1"/>
</dbReference>
<dbReference type="SMART" id="SM00331">
    <property type="entry name" value="PP2C_SIG"/>
    <property type="match status" value="1"/>
</dbReference>
<dbReference type="Pfam" id="PF00989">
    <property type="entry name" value="PAS"/>
    <property type="match status" value="1"/>
</dbReference>
<dbReference type="Gene3D" id="3.30.450.40">
    <property type="match status" value="1"/>
</dbReference>
<dbReference type="PANTHER" id="PTHR43156">
    <property type="entry name" value="STAGE II SPORULATION PROTEIN E-RELATED"/>
    <property type="match status" value="1"/>
</dbReference>
<organism evidence="3 4">
    <name type="scientific">Streptomyces tremellae</name>
    <dbReference type="NCBI Taxonomy" id="1124239"/>
    <lineage>
        <taxon>Bacteria</taxon>
        <taxon>Bacillati</taxon>
        <taxon>Actinomycetota</taxon>
        <taxon>Actinomycetes</taxon>
        <taxon>Kitasatosporales</taxon>
        <taxon>Streptomycetaceae</taxon>
        <taxon>Streptomyces</taxon>
    </lineage>
</organism>